<feature type="transmembrane region" description="Helical" evidence="1">
    <location>
        <begin position="42"/>
        <end position="61"/>
    </location>
</feature>
<protein>
    <submittedName>
        <fullName evidence="2">Uncharacterized protein</fullName>
    </submittedName>
</protein>
<evidence type="ECO:0000313" key="2">
    <source>
        <dbReference type="EMBL" id="TCO57955.1"/>
    </source>
</evidence>
<keyword evidence="1" id="KW-1133">Transmembrane helix</keyword>
<proteinExistence type="predicted"/>
<reference evidence="2 3" key="1">
    <citation type="submission" date="2019-03" db="EMBL/GenBank/DDBJ databases">
        <title>Genomic Encyclopedia of Type Strains, Phase IV (KMG-IV): sequencing the most valuable type-strain genomes for metagenomic binning, comparative biology and taxonomic classification.</title>
        <authorList>
            <person name="Goeker M."/>
        </authorList>
    </citation>
    <scope>NUCLEOTIDE SEQUENCE [LARGE SCALE GENOMIC DNA]</scope>
    <source>
        <strain evidence="2 3">DSM 45934</strain>
    </source>
</reference>
<keyword evidence="3" id="KW-1185">Reference proteome</keyword>
<keyword evidence="1" id="KW-0472">Membrane</keyword>
<dbReference type="Proteomes" id="UP000295680">
    <property type="component" value="Unassembled WGS sequence"/>
</dbReference>
<dbReference type="EMBL" id="SLWS01000005">
    <property type="protein sequence ID" value="TCO57955.1"/>
    <property type="molecule type" value="Genomic_DNA"/>
</dbReference>
<evidence type="ECO:0000313" key="3">
    <source>
        <dbReference type="Proteomes" id="UP000295680"/>
    </source>
</evidence>
<name>A0A4R2JUX6_9PSEU</name>
<sequence>MTVHNKAEASVKISRRTFTCCCGGCGFGGLSDAESFAEDRPLLFQCSALIFVLALVVATHISGLTYLAFGGLACAGIAGIGAFSAATYIRVSG</sequence>
<organism evidence="2 3">
    <name type="scientific">Actinocrispum wychmicini</name>
    <dbReference type="NCBI Taxonomy" id="1213861"/>
    <lineage>
        <taxon>Bacteria</taxon>
        <taxon>Bacillati</taxon>
        <taxon>Actinomycetota</taxon>
        <taxon>Actinomycetes</taxon>
        <taxon>Pseudonocardiales</taxon>
        <taxon>Pseudonocardiaceae</taxon>
        <taxon>Actinocrispum</taxon>
    </lineage>
</organism>
<dbReference type="AlphaFoldDB" id="A0A4R2JUX6"/>
<feature type="transmembrane region" description="Helical" evidence="1">
    <location>
        <begin position="67"/>
        <end position="89"/>
    </location>
</feature>
<comment type="caution">
    <text evidence="2">The sequence shown here is derived from an EMBL/GenBank/DDBJ whole genome shotgun (WGS) entry which is preliminary data.</text>
</comment>
<accession>A0A4R2JUX6</accession>
<gene>
    <name evidence="2" type="ORF">EV192_10517</name>
</gene>
<evidence type="ECO:0000256" key="1">
    <source>
        <dbReference type="SAM" id="Phobius"/>
    </source>
</evidence>
<keyword evidence="1" id="KW-0812">Transmembrane</keyword>
<dbReference type="RefSeq" id="WP_132118352.1">
    <property type="nucleotide sequence ID" value="NZ_SLWS01000005.1"/>
</dbReference>